<comment type="cofactor">
    <cofactor evidence="1">
        <name>FAD</name>
        <dbReference type="ChEBI" id="CHEBI:57692"/>
    </cofactor>
</comment>
<dbReference type="Gene3D" id="3.50.50.60">
    <property type="entry name" value="FAD/NAD(P)-binding domain"/>
    <property type="match status" value="3"/>
</dbReference>
<evidence type="ECO:0000313" key="4">
    <source>
        <dbReference type="EMBL" id="MDP9827796.1"/>
    </source>
</evidence>
<comment type="caution">
    <text evidence="4">The sequence shown here is derived from an EMBL/GenBank/DDBJ whole genome shotgun (WGS) entry which is preliminary data.</text>
</comment>
<evidence type="ECO:0000313" key="5">
    <source>
        <dbReference type="Proteomes" id="UP001235712"/>
    </source>
</evidence>
<evidence type="ECO:0000256" key="1">
    <source>
        <dbReference type="ARBA" id="ARBA00001974"/>
    </source>
</evidence>
<dbReference type="Pfam" id="PF13738">
    <property type="entry name" value="Pyr_redox_3"/>
    <property type="match status" value="1"/>
</dbReference>
<dbReference type="Proteomes" id="UP001235712">
    <property type="component" value="Unassembled WGS sequence"/>
</dbReference>
<keyword evidence="3" id="KW-0560">Oxidoreductase</keyword>
<accession>A0ABT9P520</accession>
<proteinExistence type="inferred from homology"/>
<keyword evidence="3" id="KW-0503">Monooxygenase</keyword>
<name>A0ABT9P520_9ACTN</name>
<dbReference type="PANTHER" id="PTHR43872:SF1">
    <property type="entry name" value="MONOOXYGENASE, PUTATIVE (AFU_ORTHOLOGUE AFUA_8G02570)-RELATED"/>
    <property type="match status" value="1"/>
</dbReference>
<keyword evidence="5" id="KW-1185">Reference proteome</keyword>
<organism evidence="4 5">
    <name type="scientific">Kineosporia succinea</name>
    <dbReference type="NCBI Taxonomy" id="84632"/>
    <lineage>
        <taxon>Bacteria</taxon>
        <taxon>Bacillati</taxon>
        <taxon>Actinomycetota</taxon>
        <taxon>Actinomycetes</taxon>
        <taxon>Kineosporiales</taxon>
        <taxon>Kineosporiaceae</taxon>
        <taxon>Kineosporia</taxon>
    </lineage>
</organism>
<dbReference type="PANTHER" id="PTHR43872">
    <property type="entry name" value="MONOOXYGENASE, PUTATIVE (AFU_ORTHOLOGUE AFUA_8G02570)-RELATED"/>
    <property type="match status" value="1"/>
</dbReference>
<dbReference type="EMBL" id="JAUSQZ010000001">
    <property type="protein sequence ID" value="MDP9827796.1"/>
    <property type="molecule type" value="Genomic_DNA"/>
</dbReference>
<dbReference type="InterPro" id="IPR051820">
    <property type="entry name" value="FAD-binding_MO"/>
</dbReference>
<evidence type="ECO:0000256" key="2">
    <source>
        <dbReference type="ARBA" id="ARBA00010139"/>
    </source>
</evidence>
<evidence type="ECO:0000256" key="3">
    <source>
        <dbReference type="ARBA" id="ARBA00023033"/>
    </source>
</evidence>
<sequence length="487" mass="54324">MPEPTEPEAAEHVEVIVVGAGLSGIGTACHLQRSLPDVSYVILESRDTSGGTWDLFRYPGLRSDSDMFTLGYSFNPWRSPVAIAEGAAILRYVRETAEAFGVDSRIRYRQRVVSASWSQEKARWTVRIAADGKDRTMSCDFLYLNTGYYDYADPYRPEFTRQSEFTGELIHPQLWPRTANWDDQDVVVIGSGATAVTLAPALAPRARSVVMLQRSPGYVISLPRRNTVAERLFRWFPPVIASRLERARSAGVVSLMWHVSRIAPRRTARWLVGRVRHALPHGYPVREHFTPSYRPWDQRLCVAPDGDLFTAVAAGDVEMVTGRIAALGERSVELDDGRSLPADLIVLATGLRVKMLGGIALDLDGEPVVPADTVLHKGTMLSGVPNLAVSVGYANASWTLKIELSARLVVRTLRYMRWHGYRVVVASPPPTPGRVPLMSLMSGYLRRAEGLPTQGRHWPWRMVSSYWVDAALMRAGRLHGRGIHYLR</sequence>
<reference evidence="4 5" key="1">
    <citation type="submission" date="2023-07" db="EMBL/GenBank/DDBJ databases">
        <title>Sequencing the genomes of 1000 actinobacteria strains.</title>
        <authorList>
            <person name="Klenk H.-P."/>
        </authorList>
    </citation>
    <scope>NUCLEOTIDE SEQUENCE [LARGE SCALE GENOMIC DNA]</scope>
    <source>
        <strain evidence="4 5">DSM 44388</strain>
    </source>
</reference>
<dbReference type="InterPro" id="IPR036188">
    <property type="entry name" value="FAD/NAD-bd_sf"/>
</dbReference>
<dbReference type="RefSeq" id="WP_307244304.1">
    <property type="nucleotide sequence ID" value="NZ_JAUSQZ010000001.1"/>
</dbReference>
<gene>
    <name evidence="4" type="ORF">J2S57_003545</name>
</gene>
<protein>
    <submittedName>
        <fullName evidence="4">Cation diffusion facilitator CzcD-associated flavoprotein CzcO</fullName>
    </submittedName>
</protein>
<dbReference type="SUPFAM" id="SSF51905">
    <property type="entry name" value="FAD/NAD(P)-binding domain"/>
    <property type="match status" value="2"/>
</dbReference>
<comment type="similarity">
    <text evidence="2">Belongs to the FAD-binding monooxygenase family.</text>
</comment>